<protein>
    <recommendedName>
        <fullName evidence="3">Mce-associated membrane protein</fullName>
    </recommendedName>
</protein>
<evidence type="ECO:0008006" key="3">
    <source>
        <dbReference type="Google" id="ProtNLM"/>
    </source>
</evidence>
<reference evidence="1 2" key="1">
    <citation type="submission" date="2019-02" db="EMBL/GenBank/DDBJ databases">
        <title>Sequencing the genomes of 1000 actinobacteria strains.</title>
        <authorList>
            <person name="Klenk H.-P."/>
        </authorList>
    </citation>
    <scope>NUCLEOTIDE SEQUENCE [LARGE SCALE GENOMIC DNA]</scope>
    <source>
        <strain evidence="1 2">DSM 45779</strain>
    </source>
</reference>
<dbReference type="EMBL" id="SHKL01000001">
    <property type="protein sequence ID" value="RZT85568.1"/>
    <property type="molecule type" value="Genomic_DNA"/>
</dbReference>
<evidence type="ECO:0000313" key="1">
    <source>
        <dbReference type="EMBL" id="RZT85568.1"/>
    </source>
</evidence>
<organism evidence="1 2">
    <name type="scientific">Pseudonocardia sediminis</name>
    <dbReference type="NCBI Taxonomy" id="1397368"/>
    <lineage>
        <taxon>Bacteria</taxon>
        <taxon>Bacillati</taxon>
        <taxon>Actinomycetota</taxon>
        <taxon>Actinomycetes</taxon>
        <taxon>Pseudonocardiales</taxon>
        <taxon>Pseudonocardiaceae</taxon>
        <taxon>Pseudonocardia</taxon>
    </lineage>
</organism>
<evidence type="ECO:0000313" key="2">
    <source>
        <dbReference type="Proteomes" id="UP000291591"/>
    </source>
</evidence>
<dbReference type="AlphaFoldDB" id="A0A4Q7UX14"/>
<dbReference type="Proteomes" id="UP000291591">
    <property type="component" value="Unassembled WGS sequence"/>
</dbReference>
<gene>
    <name evidence="1" type="ORF">EV383_2441</name>
</gene>
<dbReference type="PROSITE" id="PS51257">
    <property type="entry name" value="PROKAR_LIPOPROTEIN"/>
    <property type="match status" value="1"/>
</dbReference>
<sequence>MTTRHGHRWLIPLFAAAVVAGCSGPSPHETSRTSTPSTTDPIERNALAAYEEFWTVTDAAFAAPGSQDWTSRTREVATGQALQALDRDIANYSGVPAHTEGTVSRAPKVATVAAERVAIVDCVDISGSRLVSDDDGQVLDDLANRVPRYLYRAEVIPRGDRWVVDRTAPSLAEPC</sequence>
<name>A0A4Q7UX14_PSEST</name>
<proteinExistence type="predicted"/>
<dbReference type="RefSeq" id="WP_130290004.1">
    <property type="nucleotide sequence ID" value="NZ_SHKL01000001.1"/>
</dbReference>
<keyword evidence="2" id="KW-1185">Reference proteome</keyword>
<comment type="caution">
    <text evidence="1">The sequence shown here is derived from an EMBL/GenBank/DDBJ whole genome shotgun (WGS) entry which is preliminary data.</text>
</comment>
<accession>A0A4Q7UX14</accession>
<dbReference type="OrthoDB" id="3576831at2"/>